<gene>
    <name evidence="9" type="primary">Acey_s0228.g2882</name>
    <name evidence="9" type="ORF">Y032_0228g2882</name>
</gene>
<sequence>MNHQMRKQVRNFKLGYRNFGDYRLLNDGAKCTVPIVQSTPGYINALSTNQYLVFYSQESPIWLGVICATNTCSYNMSLGFRHDSPIASPYGYTVKLAETSRSSNVDEVVNIPLIYGKTKGAAWFVSNCHTYSSRETYVAELQKVFQVDQYGSCGPLKCERRGACEAKLDTE</sequence>
<dbReference type="OrthoDB" id="427096at2759"/>
<protein>
    <recommendedName>
        <fullName evidence="7">Fucosyltransferase</fullName>
        <ecNumber evidence="7">2.4.1.-</ecNumber>
    </recommendedName>
</protein>
<dbReference type="Gene3D" id="3.40.50.11660">
    <property type="entry name" value="Glycosyl transferase family 10, C-terminal domain"/>
    <property type="match status" value="1"/>
</dbReference>
<dbReference type="Pfam" id="PF00852">
    <property type="entry name" value="Glyco_transf_10"/>
    <property type="match status" value="1"/>
</dbReference>
<evidence type="ECO:0000256" key="4">
    <source>
        <dbReference type="ARBA" id="ARBA00022676"/>
    </source>
</evidence>
<name>A0A016SH84_9BILA</name>
<dbReference type="PANTHER" id="PTHR48438:SF1">
    <property type="entry name" value="ALPHA-(1,3)-FUCOSYLTRANSFERASE C-RELATED"/>
    <property type="match status" value="1"/>
</dbReference>
<organism evidence="9 10">
    <name type="scientific">Ancylostoma ceylanicum</name>
    <dbReference type="NCBI Taxonomy" id="53326"/>
    <lineage>
        <taxon>Eukaryota</taxon>
        <taxon>Metazoa</taxon>
        <taxon>Ecdysozoa</taxon>
        <taxon>Nematoda</taxon>
        <taxon>Chromadorea</taxon>
        <taxon>Rhabditida</taxon>
        <taxon>Rhabditina</taxon>
        <taxon>Rhabditomorpha</taxon>
        <taxon>Strongyloidea</taxon>
        <taxon>Ancylostomatidae</taxon>
        <taxon>Ancylostomatinae</taxon>
        <taxon>Ancylostoma</taxon>
    </lineage>
</organism>
<dbReference type="InterPro" id="IPR055270">
    <property type="entry name" value="Glyco_tran_10_C"/>
</dbReference>
<reference evidence="10" key="1">
    <citation type="journal article" date="2015" name="Nat. Genet.">
        <title>The genome and transcriptome of the zoonotic hookworm Ancylostoma ceylanicum identify infection-specific gene families.</title>
        <authorList>
            <person name="Schwarz E.M."/>
            <person name="Hu Y."/>
            <person name="Antoshechkin I."/>
            <person name="Miller M.M."/>
            <person name="Sternberg P.W."/>
            <person name="Aroian R.V."/>
        </authorList>
    </citation>
    <scope>NUCLEOTIDE SEQUENCE</scope>
    <source>
        <strain evidence="10">HY135</strain>
    </source>
</reference>
<feature type="domain" description="Fucosyltransferase C-terminal" evidence="8">
    <location>
        <begin position="116"/>
        <end position="160"/>
    </location>
</feature>
<proteinExistence type="inferred from homology"/>
<dbReference type="InterPro" id="IPR001503">
    <property type="entry name" value="Glyco_trans_10"/>
</dbReference>
<evidence type="ECO:0000256" key="5">
    <source>
        <dbReference type="ARBA" id="ARBA00022679"/>
    </source>
</evidence>
<comment type="caution">
    <text evidence="9">The sequence shown here is derived from an EMBL/GenBank/DDBJ whole genome shotgun (WGS) entry which is preliminary data.</text>
</comment>
<dbReference type="GO" id="GO:0008417">
    <property type="term" value="F:fucosyltransferase activity"/>
    <property type="evidence" value="ECO:0007669"/>
    <property type="project" value="InterPro"/>
</dbReference>
<accession>A0A016SH84</accession>
<comment type="subcellular location">
    <subcellularLocation>
        <location evidence="1">Golgi apparatus membrane</location>
        <topology evidence="1">Single-pass type II membrane protein</topology>
    </subcellularLocation>
    <subcellularLocation>
        <location evidence="7">Golgi apparatus</location>
        <location evidence="7">Golgi stack membrane</location>
        <topology evidence="7">Single-pass type II membrane protein</topology>
    </subcellularLocation>
</comment>
<comment type="pathway">
    <text evidence="2">Protein modification; protein glycosylation.</text>
</comment>
<dbReference type="InterPro" id="IPR038577">
    <property type="entry name" value="GT10-like_C_sf"/>
</dbReference>
<keyword evidence="7" id="KW-0472">Membrane</keyword>
<keyword evidence="10" id="KW-1185">Reference proteome</keyword>
<dbReference type="SUPFAM" id="SSF53756">
    <property type="entry name" value="UDP-Glycosyltransferase/glycogen phosphorylase"/>
    <property type="match status" value="1"/>
</dbReference>
<comment type="similarity">
    <text evidence="3 7">Belongs to the glycosyltransferase 10 family.</text>
</comment>
<keyword evidence="5 7" id="KW-0808">Transferase</keyword>
<evidence type="ECO:0000256" key="1">
    <source>
        <dbReference type="ARBA" id="ARBA00004323"/>
    </source>
</evidence>
<evidence type="ECO:0000313" key="10">
    <source>
        <dbReference type="Proteomes" id="UP000024635"/>
    </source>
</evidence>
<dbReference type="GO" id="GO:0000139">
    <property type="term" value="C:Golgi membrane"/>
    <property type="evidence" value="ECO:0007669"/>
    <property type="project" value="UniProtKB-SubCell"/>
</dbReference>
<keyword evidence="4 7" id="KW-0328">Glycosyltransferase</keyword>
<evidence type="ECO:0000256" key="6">
    <source>
        <dbReference type="ARBA" id="ARBA00023034"/>
    </source>
</evidence>
<dbReference type="PANTHER" id="PTHR48438">
    <property type="entry name" value="ALPHA-(1,3)-FUCOSYLTRANSFERASE C-RELATED"/>
    <property type="match status" value="1"/>
</dbReference>
<dbReference type="UniPathway" id="UPA00378"/>
<dbReference type="GO" id="GO:0032580">
    <property type="term" value="C:Golgi cisterna membrane"/>
    <property type="evidence" value="ECO:0007669"/>
    <property type="project" value="UniProtKB-SubCell"/>
</dbReference>
<evidence type="ECO:0000259" key="8">
    <source>
        <dbReference type="Pfam" id="PF00852"/>
    </source>
</evidence>
<dbReference type="AlphaFoldDB" id="A0A016SH84"/>
<evidence type="ECO:0000256" key="2">
    <source>
        <dbReference type="ARBA" id="ARBA00004922"/>
    </source>
</evidence>
<dbReference type="STRING" id="53326.A0A016SH84"/>
<dbReference type="EC" id="2.4.1.-" evidence="7"/>
<dbReference type="Proteomes" id="UP000024635">
    <property type="component" value="Unassembled WGS sequence"/>
</dbReference>
<dbReference type="EMBL" id="JARK01001564">
    <property type="protein sequence ID" value="EYB89757.1"/>
    <property type="molecule type" value="Genomic_DNA"/>
</dbReference>
<evidence type="ECO:0000313" key="9">
    <source>
        <dbReference type="EMBL" id="EYB89757.1"/>
    </source>
</evidence>
<evidence type="ECO:0000256" key="7">
    <source>
        <dbReference type="RuleBase" id="RU003832"/>
    </source>
</evidence>
<keyword evidence="7" id="KW-0812">Transmembrane</keyword>
<keyword evidence="6 7" id="KW-0333">Golgi apparatus</keyword>
<evidence type="ECO:0000256" key="3">
    <source>
        <dbReference type="ARBA" id="ARBA00008919"/>
    </source>
</evidence>